<dbReference type="EMBL" id="JBGMDY010000010">
    <property type="protein sequence ID" value="KAL2319884.1"/>
    <property type="molecule type" value="Genomic_DNA"/>
</dbReference>
<name>A0ABD1L8N5_9FABA</name>
<evidence type="ECO:0000313" key="3">
    <source>
        <dbReference type="Proteomes" id="UP001603857"/>
    </source>
</evidence>
<keyword evidence="1" id="KW-0732">Signal</keyword>
<keyword evidence="3" id="KW-1185">Reference proteome</keyword>
<evidence type="ECO:0000256" key="1">
    <source>
        <dbReference type="SAM" id="SignalP"/>
    </source>
</evidence>
<dbReference type="InterPro" id="IPR040442">
    <property type="entry name" value="Pyrv_kinase-like_dom_sf"/>
</dbReference>
<dbReference type="Proteomes" id="UP001603857">
    <property type="component" value="Unassembled WGS sequence"/>
</dbReference>
<sequence length="89" mass="9931">MGGASCGMLKLLVLCISCLRNCETLYDLFLFSFYPTLAEIATLASYDFIVVDMEYGVVVDALPCLHNFPSPASATHPPHHLRLSLWPRR</sequence>
<proteinExistence type="predicted"/>
<gene>
    <name evidence="2" type="ORF">Fmac_028853</name>
</gene>
<feature type="signal peptide" evidence="1">
    <location>
        <begin position="1"/>
        <end position="24"/>
    </location>
</feature>
<feature type="chain" id="PRO_5044893534" evidence="1">
    <location>
        <begin position="25"/>
        <end position="89"/>
    </location>
</feature>
<comment type="caution">
    <text evidence="2">The sequence shown here is derived from an EMBL/GenBank/DDBJ whole genome shotgun (WGS) entry which is preliminary data.</text>
</comment>
<protein>
    <submittedName>
        <fullName evidence="2">Uncharacterized protein</fullName>
    </submittedName>
</protein>
<reference evidence="2 3" key="1">
    <citation type="submission" date="2024-08" db="EMBL/GenBank/DDBJ databases">
        <title>Insights into the chromosomal genome structure of Flemingia macrophylla.</title>
        <authorList>
            <person name="Ding Y."/>
            <person name="Zhao Y."/>
            <person name="Bi W."/>
            <person name="Wu M."/>
            <person name="Zhao G."/>
            <person name="Gong Y."/>
            <person name="Li W."/>
            <person name="Zhang P."/>
        </authorList>
    </citation>
    <scope>NUCLEOTIDE SEQUENCE [LARGE SCALE GENOMIC DNA]</scope>
    <source>
        <strain evidence="2">DYQJB</strain>
        <tissue evidence="2">Leaf</tissue>
    </source>
</reference>
<dbReference type="AlphaFoldDB" id="A0ABD1L8N5"/>
<dbReference type="Gene3D" id="3.20.20.60">
    <property type="entry name" value="Phosphoenolpyruvate-binding domains"/>
    <property type="match status" value="1"/>
</dbReference>
<evidence type="ECO:0000313" key="2">
    <source>
        <dbReference type="EMBL" id="KAL2319884.1"/>
    </source>
</evidence>
<accession>A0ABD1L8N5</accession>
<organism evidence="2 3">
    <name type="scientific">Flemingia macrophylla</name>
    <dbReference type="NCBI Taxonomy" id="520843"/>
    <lineage>
        <taxon>Eukaryota</taxon>
        <taxon>Viridiplantae</taxon>
        <taxon>Streptophyta</taxon>
        <taxon>Embryophyta</taxon>
        <taxon>Tracheophyta</taxon>
        <taxon>Spermatophyta</taxon>
        <taxon>Magnoliopsida</taxon>
        <taxon>eudicotyledons</taxon>
        <taxon>Gunneridae</taxon>
        <taxon>Pentapetalae</taxon>
        <taxon>rosids</taxon>
        <taxon>fabids</taxon>
        <taxon>Fabales</taxon>
        <taxon>Fabaceae</taxon>
        <taxon>Papilionoideae</taxon>
        <taxon>50 kb inversion clade</taxon>
        <taxon>NPAAA clade</taxon>
        <taxon>indigoferoid/millettioid clade</taxon>
        <taxon>Phaseoleae</taxon>
        <taxon>Flemingia</taxon>
    </lineage>
</organism>